<keyword evidence="2" id="KW-1185">Reference proteome</keyword>
<evidence type="ECO:0000313" key="1">
    <source>
        <dbReference type="EMBL" id="SHH12775.1"/>
    </source>
</evidence>
<reference evidence="2" key="1">
    <citation type="submission" date="2016-11" db="EMBL/GenBank/DDBJ databases">
        <authorList>
            <person name="Varghese N."/>
            <person name="Submissions S."/>
        </authorList>
    </citation>
    <scope>NUCLEOTIDE SEQUENCE [LARGE SCALE GENOMIC DNA]</scope>
    <source>
        <strain evidence="2">DSM 11003</strain>
    </source>
</reference>
<dbReference type="STRING" id="1123382.SAMN02745221_01747"/>
<dbReference type="EMBL" id="FQWY01000033">
    <property type="protein sequence ID" value="SHH12775.1"/>
    <property type="molecule type" value="Genomic_DNA"/>
</dbReference>
<gene>
    <name evidence="1" type="ORF">SAMN02745221_01747</name>
</gene>
<evidence type="ECO:0000313" key="2">
    <source>
        <dbReference type="Proteomes" id="UP000242329"/>
    </source>
</evidence>
<dbReference type="Proteomes" id="UP000242329">
    <property type="component" value="Unassembled WGS sequence"/>
</dbReference>
<name>A0A1M5QF16_9FIRM</name>
<proteinExistence type="predicted"/>
<protein>
    <submittedName>
        <fullName evidence="1">Uncharacterized protein</fullName>
    </submittedName>
</protein>
<accession>A0A1M5QF16</accession>
<dbReference type="OrthoDB" id="2081580at2"/>
<dbReference type="AlphaFoldDB" id="A0A1M5QF16"/>
<organism evidence="1 2">
    <name type="scientific">Thermosyntropha lipolytica DSM 11003</name>
    <dbReference type="NCBI Taxonomy" id="1123382"/>
    <lineage>
        <taxon>Bacteria</taxon>
        <taxon>Bacillati</taxon>
        <taxon>Bacillota</taxon>
        <taxon>Clostridia</taxon>
        <taxon>Eubacteriales</taxon>
        <taxon>Syntrophomonadaceae</taxon>
        <taxon>Thermosyntropha</taxon>
    </lineage>
</organism>
<dbReference type="RefSeq" id="WP_084728432.1">
    <property type="nucleotide sequence ID" value="NZ_FQWY01000033.1"/>
</dbReference>
<sequence>MQEKGFIGDEEILEILGVPATVIGSREWKELENRGFSIGEDKLLEEILDKKVWSNAEIIWVIKKLIYHYGKKDELLLKAPKERLFMNMLGILRAFFILFDSVNPELDDNIRSYISAKLTDATWGINANTRNYLTKMKE</sequence>